<dbReference type="RefSeq" id="WP_307261930.1">
    <property type="nucleotide sequence ID" value="NZ_JAUSVL010000001.1"/>
</dbReference>
<gene>
    <name evidence="2" type="ORF">J3R75_002522</name>
    <name evidence="3" type="ORF">J3R75_003439</name>
    <name evidence="4" type="ORF">J3R75_003959</name>
</gene>
<dbReference type="InterPro" id="IPR047655">
    <property type="entry name" value="Transpos_IS630-like"/>
</dbReference>
<dbReference type="AlphaFoldDB" id="A0AAE3VHD3"/>
<dbReference type="InterPro" id="IPR036397">
    <property type="entry name" value="RNaseH_sf"/>
</dbReference>
<organism evidence="2 5">
    <name type="scientific">Oligosphaera ethanolica</name>
    <dbReference type="NCBI Taxonomy" id="760260"/>
    <lineage>
        <taxon>Bacteria</taxon>
        <taxon>Pseudomonadati</taxon>
        <taxon>Lentisphaerota</taxon>
        <taxon>Oligosphaeria</taxon>
        <taxon>Oligosphaerales</taxon>
        <taxon>Oligosphaeraceae</taxon>
        <taxon>Oligosphaera</taxon>
    </lineage>
</organism>
<dbReference type="GO" id="GO:0003676">
    <property type="term" value="F:nucleic acid binding"/>
    <property type="evidence" value="ECO:0007669"/>
    <property type="project" value="InterPro"/>
</dbReference>
<evidence type="ECO:0000313" key="3">
    <source>
        <dbReference type="EMBL" id="MDQ0291332.1"/>
    </source>
</evidence>
<evidence type="ECO:0000313" key="4">
    <source>
        <dbReference type="EMBL" id="MDQ0291852.1"/>
    </source>
</evidence>
<dbReference type="EMBL" id="JAUSVL010000001">
    <property type="protein sequence ID" value="MDQ0291852.1"/>
    <property type="molecule type" value="Genomic_DNA"/>
</dbReference>
<evidence type="ECO:0000259" key="1">
    <source>
        <dbReference type="Pfam" id="PF13358"/>
    </source>
</evidence>
<reference evidence="2" key="1">
    <citation type="submission" date="2023-07" db="EMBL/GenBank/DDBJ databases">
        <title>Genomic Encyclopedia of Type Strains, Phase IV (KMG-IV): sequencing the most valuable type-strain genomes for metagenomic binning, comparative biology and taxonomic classification.</title>
        <authorList>
            <person name="Goeker M."/>
        </authorList>
    </citation>
    <scope>NUCLEOTIDE SEQUENCE</scope>
    <source>
        <strain evidence="2">DSM 24202</strain>
    </source>
</reference>
<evidence type="ECO:0000313" key="5">
    <source>
        <dbReference type="Proteomes" id="UP001238163"/>
    </source>
</evidence>
<name>A0AAE3VHD3_9BACT</name>
<proteinExistence type="predicted"/>
<dbReference type="Proteomes" id="UP001238163">
    <property type="component" value="Unassembled WGS sequence"/>
</dbReference>
<protein>
    <submittedName>
        <fullName evidence="2">Transposase</fullName>
    </submittedName>
</protein>
<dbReference type="Pfam" id="PF13358">
    <property type="entry name" value="DDE_3"/>
    <property type="match status" value="1"/>
</dbReference>
<feature type="domain" description="Tc1-like transposase DDE" evidence="1">
    <location>
        <begin position="14"/>
        <end position="151"/>
    </location>
</feature>
<dbReference type="Gene3D" id="3.30.420.10">
    <property type="entry name" value="Ribonuclease H-like superfamily/Ribonuclease H"/>
    <property type="match status" value="1"/>
</dbReference>
<keyword evidence="5" id="KW-1185">Reference proteome</keyword>
<dbReference type="InterPro" id="IPR038717">
    <property type="entry name" value="Tc1-like_DDE_dom"/>
</dbReference>
<comment type="caution">
    <text evidence="2">The sequence shown here is derived from an EMBL/GenBank/DDBJ whole genome shotgun (WGS) entry which is preliminary data.</text>
</comment>
<sequence>MATIQSKLEGKNLRIMFQDEARFGRLPVIRAAWVPSGVRPLVVAAIERQFKYIYSAISPFDGDIDWSVTDMMNTENMILFLQQISRKYPDDYLLMVVDGASSHRSKEMEIPANVHLLQLPPYCPELNPVEHLWDYTREKACANRYFENLNDVVEKVEHELGKLAQGTLTMVNKVSQMFCWPWMISAI</sequence>
<evidence type="ECO:0000313" key="2">
    <source>
        <dbReference type="EMBL" id="MDQ0290415.1"/>
    </source>
</evidence>
<dbReference type="EMBL" id="JAUSVL010000001">
    <property type="protein sequence ID" value="MDQ0291332.1"/>
    <property type="molecule type" value="Genomic_DNA"/>
</dbReference>
<dbReference type="EMBL" id="JAUSVL010000001">
    <property type="protein sequence ID" value="MDQ0290415.1"/>
    <property type="molecule type" value="Genomic_DNA"/>
</dbReference>
<dbReference type="NCBIfam" id="NF033545">
    <property type="entry name" value="transpos_IS630"/>
    <property type="match status" value="1"/>
</dbReference>
<accession>A0AAE3VHD3</accession>